<keyword evidence="2" id="KW-1185">Reference proteome</keyword>
<evidence type="ECO:0000313" key="2">
    <source>
        <dbReference type="Proteomes" id="UP000009309"/>
    </source>
</evidence>
<comment type="caution">
    <text evidence="1">The sequence shown here is derived from an EMBL/GenBank/DDBJ whole genome shotgun (WGS) entry which is preliminary data.</text>
</comment>
<reference evidence="1 2" key="1">
    <citation type="journal article" date="2012" name="J. Bacteriol.">
        <title>Genome Sequence of the Filamentous Bacterium Fibrisoma limi BUZ 3T.</title>
        <authorList>
            <person name="Filippini M."/>
            <person name="Qi W."/>
            <person name="Jaenicke S."/>
            <person name="Goesmann A."/>
            <person name="Smits T.H."/>
            <person name="Bagheri H.C."/>
        </authorList>
    </citation>
    <scope>NUCLEOTIDE SEQUENCE [LARGE SCALE GENOMIC DNA]</scope>
    <source>
        <strain evidence="2">BUZ 3T</strain>
    </source>
</reference>
<evidence type="ECO:0000313" key="1">
    <source>
        <dbReference type="EMBL" id="CCH52912.1"/>
    </source>
</evidence>
<accession>I2GG87</accession>
<gene>
    <name evidence="1" type="ORF">BN8_01953</name>
</gene>
<sequence>MTILYALFMHRPGRFGRVGAFTNGQVSFDGN</sequence>
<protein>
    <submittedName>
        <fullName evidence="1">Uncharacterized protein</fullName>
    </submittedName>
</protein>
<dbReference type="EMBL" id="CAIT01000006">
    <property type="protein sequence ID" value="CCH52912.1"/>
    <property type="molecule type" value="Genomic_DNA"/>
</dbReference>
<dbReference type="Proteomes" id="UP000009309">
    <property type="component" value="Unassembled WGS sequence"/>
</dbReference>
<dbReference type="AlphaFoldDB" id="I2GG87"/>
<proteinExistence type="predicted"/>
<name>I2GG87_9BACT</name>
<organism evidence="1 2">
    <name type="scientific">Fibrisoma limi BUZ 3</name>
    <dbReference type="NCBI Taxonomy" id="1185876"/>
    <lineage>
        <taxon>Bacteria</taxon>
        <taxon>Pseudomonadati</taxon>
        <taxon>Bacteroidota</taxon>
        <taxon>Cytophagia</taxon>
        <taxon>Cytophagales</taxon>
        <taxon>Spirosomataceae</taxon>
        <taxon>Fibrisoma</taxon>
    </lineage>
</organism>